<comment type="caution">
    <text evidence="2">The sequence shown here is derived from an EMBL/GenBank/DDBJ whole genome shotgun (WGS) entry which is preliminary data.</text>
</comment>
<feature type="compositionally biased region" description="Low complexity" evidence="1">
    <location>
        <begin position="95"/>
        <end position="120"/>
    </location>
</feature>
<feature type="region of interest" description="Disordered" evidence="1">
    <location>
        <begin position="226"/>
        <end position="252"/>
    </location>
</feature>
<keyword evidence="3" id="KW-1185">Reference proteome</keyword>
<feature type="compositionally biased region" description="Basic and acidic residues" evidence="1">
    <location>
        <begin position="243"/>
        <end position="252"/>
    </location>
</feature>
<dbReference type="InParanoid" id="A0A286UI89"/>
<gene>
    <name evidence="2" type="ORF">PNOK_0419100</name>
</gene>
<reference evidence="2 3" key="1">
    <citation type="journal article" date="2017" name="Mol. Ecol.">
        <title>Comparative and population genomic landscape of Phellinus noxius: A hypervariable fungus causing root rot in trees.</title>
        <authorList>
            <person name="Chung C.L."/>
            <person name="Lee T.J."/>
            <person name="Akiba M."/>
            <person name="Lee H.H."/>
            <person name="Kuo T.H."/>
            <person name="Liu D."/>
            <person name="Ke H.M."/>
            <person name="Yokoi T."/>
            <person name="Roa M.B."/>
            <person name="Lu M.J."/>
            <person name="Chang Y.Y."/>
            <person name="Ann P.J."/>
            <person name="Tsai J.N."/>
            <person name="Chen C.Y."/>
            <person name="Tzean S.S."/>
            <person name="Ota Y."/>
            <person name="Hattori T."/>
            <person name="Sahashi N."/>
            <person name="Liou R.F."/>
            <person name="Kikuchi T."/>
            <person name="Tsai I.J."/>
        </authorList>
    </citation>
    <scope>NUCLEOTIDE SEQUENCE [LARGE SCALE GENOMIC DNA]</scope>
    <source>
        <strain evidence="2 3">FFPRI411160</strain>
    </source>
</reference>
<evidence type="ECO:0000256" key="1">
    <source>
        <dbReference type="SAM" id="MobiDB-lite"/>
    </source>
</evidence>
<evidence type="ECO:0000313" key="2">
    <source>
        <dbReference type="EMBL" id="PAV19258.1"/>
    </source>
</evidence>
<feature type="compositionally biased region" description="Low complexity" evidence="1">
    <location>
        <begin position="134"/>
        <end position="148"/>
    </location>
</feature>
<dbReference type="STRING" id="2282107.A0A286UI89"/>
<feature type="region of interest" description="Disordered" evidence="1">
    <location>
        <begin position="134"/>
        <end position="175"/>
    </location>
</feature>
<dbReference type="AlphaFoldDB" id="A0A286UI89"/>
<evidence type="ECO:0000313" key="3">
    <source>
        <dbReference type="Proteomes" id="UP000217199"/>
    </source>
</evidence>
<feature type="compositionally biased region" description="Polar residues" evidence="1">
    <location>
        <begin position="287"/>
        <end position="302"/>
    </location>
</feature>
<feature type="compositionally biased region" description="Acidic residues" evidence="1">
    <location>
        <begin position="337"/>
        <end position="349"/>
    </location>
</feature>
<feature type="region of interest" description="Disordered" evidence="1">
    <location>
        <begin position="404"/>
        <end position="436"/>
    </location>
</feature>
<protein>
    <submittedName>
        <fullName evidence="2">Uncharacterized protein</fullName>
    </submittedName>
</protein>
<feature type="compositionally biased region" description="Basic and acidic residues" evidence="1">
    <location>
        <begin position="627"/>
        <end position="637"/>
    </location>
</feature>
<feature type="region of interest" description="Disordered" evidence="1">
    <location>
        <begin position="74"/>
        <end position="120"/>
    </location>
</feature>
<name>A0A286UI89_9AGAM</name>
<dbReference type="OrthoDB" id="423313at2759"/>
<feature type="compositionally biased region" description="Basic and acidic residues" evidence="1">
    <location>
        <begin position="606"/>
        <end position="617"/>
    </location>
</feature>
<dbReference type="EMBL" id="NBII01000004">
    <property type="protein sequence ID" value="PAV19258.1"/>
    <property type="molecule type" value="Genomic_DNA"/>
</dbReference>
<sequence length="659" mass="70822">MAHRRTSSLVTQHQHQSKHHSPASSPVIEDEDQMPAHYSSAVGVGFHSFLSSSSAQSQTLPTIRDSLHVDVLLPEHTPQSPGTPSKLFPHPSPSTPSSSTLSPSSSSSSLTAYSPGSPRSRPLLRRLLNYISPSPSSSSASLLPLKSPLPSPTRTSHPYLLPSRKQRSPISSSHKFSPFSLTRLTSKSRLNSLSLPFPLPSRRRTTFIALLALLLISTWTILTTSLSSSSSSSSPVSALGPEGRGRTGSNKDKGWRALYLGVGVDVKTGGGGSTSGSSEDDKLLSFLGTSTSSPYNNANSNTRMKKPKHGGGAQRYRAGANGGGELGEEGVSPDGNEYLEGEDGNGGGMEEEVLREDEEYTLSPRAELAALTSFMASLPWNALPSYVDPSKPLSPDLVLDFDLRRGRSPSKGRNGNGNGNGSGKDGEREREEDEQLEELIRETWRDNPVVIFGKGRHARTRELRALIEKGLIVVVDDERSSPSLKGGKKNKNKKVKAVGVKGVTYFEMDARVDREVVEPVLHRLIYGSDSDSDAKGKKMLEYPLLLVGGKNVPIGFGEGEEYVQLLERESVRALVDVPALRVMKPGSGSGSGSGSDSGADAGAEGGVDKVDQERDVDKEDQEEEEREKEVDGESELVKKLRAAGARVEEIVKKKGKGRK</sequence>
<feature type="region of interest" description="Disordered" evidence="1">
    <location>
        <begin position="582"/>
        <end position="637"/>
    </location>
</feature>
<dbReference type="Proteomes" id="UP000217199">
    <property type="component" value="Unassembled WGS sequence"/>
</dbReference>
<proteinExistence type="predicted"/>
<feature type="region of interest" description="Disordered" evidence="1">
    <location>
        <begin position="1"/>
        <end position="36"/>
    </location>
</feature>
<feature type="compositionally biased region" description="Gly residues" evidence="1">
    <location>
        <begin position="414"/>
        <end position="423"/>
    </location>
</feature>
<feature type="region of interest" description="Disordered" evidence="1">
    <location>
        <begin position="268"/>
        <end position="349"/>
    </location>
</feature>
<accession>A0A286UI89</accession>
<organism evidence="2 3">
    <name type="scientific">Pyrrhoderma noxium</name>
    <dbReference type="NCBI Taxonomy" id="2282107"/>
    <lineage>
        <taxon>Eukaryota</taxon>
        <taxon>Fungi</taxon>
        <taxon>Dikarya</taxon>
        <taxon>Basidiomycota</taxon>
        <taxon>Agaricomycotina</taxon>
        <taxon>Agaricomycetes</taxon>
        <taxon>Hymenochaetales</taxon>
        <taxon>Hymenochaetaceae</taxon>
        <taxon>Pyrrhoderma</taxon>
    </lineage>
</organism>
<feature type="compositionally biased region" description="Low complexity" evidence="1">
    <location>
        <begin position="226"/>
        <end position="239"/>
    </location>
</feature>